<dbReference type="AlphaFoldDB" id="A0A369N413"/>
<keyword evidence="3 7" id="KW-0812">Transmembrane</keyword>
<name>A0A369N413_EGGLN</name>
<dbReference type="PANTHER" id="PTHR33931:SF2">
    <property type="entry name" value="HOLIN-LIKE PROTEIN CIDA"/>
    <property type="match status" value="1"/>
</dbReference>
<keyword evidence="5 7" id="KW-0472">Membrane</keyword>
<organism evidence="8 9">
    <name type="scientific">Eggerthella lenta</name>
    <name type="common">Eubacterium lentum</name>
    <dbReference type="NCBI Taxonomy" id="84112"/>
    <lineage>
        <taxon>Bacteria</taxon>
        <taxon>Bacillati</taxon>
        <taxon>Actinomycetota</taxon>
        <taxon>Coriobacteriia</taxon>
        <taxon>Eggerthellales</taxon>
        <taxon>Eggerthellaceae</taxon>
        <taxon>Eggerthella</taxon>
    </lineage>
</organism>
<protein>
    <submittedName>
        <fullName evidence="8">Murein hydrolase regulator LrgA</fullName>
    </submittedName>
</protein>
<feature type="transmembrane region" description="Helical" evidence="7">
    <location>
        <begin position="66"/>
        <end position="83"/>
    </location>
</feature>
<evidence type="ECO:0000256" key="6">
    <source>
        <dbReference type="SAM" id="MobiDB-lite"/>
    </source>
</evidence>
<evidence type="ECO:0000313" key="8">
    <source>
        <dbReference type="EMBL" id="RDB83281.1"/>
    </source>
</evidence>
<keyword evidence="2" id="KW-1003">Cell membrane</keyword>
<evidence type="ECO:0000256" key="2">
    <source>
        <dbReference type="ARBA" id="ARBA00022475"/>
    </source>
</evidence>
<dbReference type="EMBL" id="PPTY01000025">
    <property type="protein sequence ID" value="RDB83281.1"/>
    <property type="molecule type" value="Genomic_DNA"/>
</dbReference>
<dbReference type="Proteomes" id="UP000253857">
    <property type="component" value="Unassembled WGS sequence"/>
</dbReference>
<gene>
    <name evidence="8" type="ORF">C1871_11770</name>
</gene>
<dbReference type="Pfam" id="PF03788">
    <property type="entry name" value="LrgA"/>
    <property type="match status" value="1"/>
</dbReference>
<dbReference type="GO" id="GO:0016787">
    <property type="term" value="F:hydrolase activity"/>
    <property type="evidence" value="ECO:0007669"/>
    <property type="project" value="UniProtKB-KW"/>
</dbReference>
<dbReference type="RefSeq" id="WP_035584680.1">
    <property type="nucleotide sequence ID" value="NZ_PPTY01000025.1"/>
</dbReference>
<evidence type="ECO:0000256" key="1">
    <source>
        <dbReference type="ARBA" id="ARBA00004651"/>
    </source>
</evidence>
<comment type="caution">
    <text evidence="8">The sequence shown here is derived from an EMBL/GenBank/DDBJ whole genome shotgun (WGS) entry which is preliminary data.</text>
</comment>
<feature type="transmembrane region" description="Helical" evidence="7">
    <location>
        <begin position="39"/>
        <end position="60"/>
    </location>
</feature>
<evidence type="ECO:0000256" key="3">
    <source>
        <dbReference type="ARBA" id="ARBA00022692"/>
    </source>
</evidence>
<evidence type="ECO:0000256" key="4">
    <source>
        <dbReference type="ARBA" id="ARBA00022989"/>
    </source>
</evidence>
<reference evidence="8 9" key="1">
    <citation type="journal article" date="2018" name="Elife">
        <title>Discovery and characterization of a prevalent human gut bacterial enzyme sufficient for the inactivation of a family of plant toxins.</title>
        <authorList>
            <person name="Koppel N."/>
            <person name="Bisanz J.E."/>
            <person name="Pandelia M.E."/>
            <person name="Turnbaugh P.J."/>
            <person name="Balskus E.P."/>
        </authorList>
    </citation>
    <scope>NUCLEOTIDE SEQUENCE [LARGE SCALE GENOMIC DNA]</scope>
    <source>
        <strain evidence="8 9">FAA1-1-60AUCSF</strain>
    </source>
</reference>
<dbReference type="GO" id="GO:0005886">
    <property type="term" value="C:plasma membrane"/>
    <property type="evidence" value="ECO:0007669"/>
    <property type="project" value="UniProtKB-SubCell"/>
</dbReference>
<proteinExistence type="predicted"/>
<comment type="subcellular location">
    <subcellularLocation>
        <location evidence="1">Cell membrane</location>
        <topology evidence="1">Multi-pass membrane protein</topology>
    </subcellularLocation>
</comment>
<feature type="transmembrane region" description="Helical" evidence="7">
    <location>
        <begin position="123"/>
        <end position="146"/>
    </location>
</feature>
<evidence type="ECO:0000256" key="5">
    <source>
        <dbReference type="ARBA" id="ARBA00023136"/>
    </source>
</evidence>
<accession>A0A369N413</accession>
<feature type="region of interest" description="Disordered" evidence="6">
    <location>
        <begin position="1"/>
        <end position="20"/>
    </location>
</feature>
<dbReference type="InterPro" id="IPR005538">
    <property type="entry name" value="LrgA/CidA"/>
</dbReference>
<evidence type="ECO:0000313" key="9">
    <source>
        <dbReference type="Proteomes" id="UP000253857"/>
    </source>
</evidence>
<sequence length="167" mass="17085">MKQQTDAVSGVSGCASAPAHGDVSRRAKAGRAGKRGARFAAQLALVVAVYGAGCAIASVLPVRLPGNIVGMVLLLVLLGTGLLKARHVGDACDCLLDNMSLFFIPAGVAIMGCVSLLEGNALKFALVCVITTVIVFLATSYTVMLVSRLTAKRVDATGVARVADEEA</sequence>
<keyword evidence="4 7" id="KW-1133">Transmembrane helix</keyword>
<evidence type="ECO:0000256" key="7">
    <source>
        <dbReference type="SAM" id="Phobius"/>
    </source>
</evidence>
<feature type="transmembrane region" description="Helical" evidence="7">
    <location>
        <begin position="95"/>
        <end position="117"/>
    </location>
</feature>
<dbReference type="PANTHER" id="PTHR33931">
    <property type="entry name" value="HOLIN-LIKE PROTEIN CIDA-RELATED"/>
    <property type="match status" value="1"/>
</dbReference>
<keyword evidence="8" id="KW-0378">Hydrolase</keyword>